<feature type="region of interest" description="Disordered" evidence="1">
    <location>
        <begin position="329"/>
        <end position="350"/>
    </location>
</feature>
<feature type="compositionally biased region" description="Basic residues" evidence="1">
    <location>
        <begin position="329"/>
        <end position="341"/>
    </location>
</feature>
<keyword evidence="3" id="KW-1185">Reference proteome</keyword>
<dbReference type="EMBL" id="CM017875">
    <property type="protein sequence ID" value="KAG1338708.1"/>
    <property type="molecule type" value="Genomic_DNA"/>
</dbReference>
<evidence type="ECO:0000256" key="1">
    <source>
        <dbReference type="SAM" id="MobiDB-lite"/>
    </source>
</evidence>
<dbReference type="AlphaFoldDB" id="A0A8K0I656"/>
<evidence type="ECO:0000313" key="2">
    <source>
        <dbReference type="EMBL" id="KAG1338708.1"/>
    </source>
</evidence>
<comment type="caution">
    <text evidence="2">The sequence shown here is derived from an EMBL/GenBank/DDBJ whole genome shotgun (WGS) entry which is preliminary data.</text>
</comment>
<evidence type="ECO:0000313" key="3">
    <source>
        <dbReference type="Proteomes" id="UP000797356"/>
    </source>
</evidence>
<dbReference type="Proteomes" id="UP000797356">
    <property type="component" value="Chromosome 4"/>
</dbReference>
<reference evidence="2" key="2">
    <citation type="submission" date="2019-07" db="EMBL/GenBank/DDBJ databases">
        <authorList>
            <person name="Yang Y."/>
            <person name="Bocs S."/>
            <person name="Baudouin L."/>
        </authorList>
    </citation>
    <scope>NUCLEOTIDE SEQUENCE</scope>
    <source>
        <tissue evidence="2">Spear leaf of Hainan Tall coconut</tissue>
    </source>
</reference>
<gene>
    <name evidence="2" type="ORF">COCNU_04G010140</name>
</gene>
<accession>A0A8K0I656</accession>
<feature type="region of interest" description="Disordered" evidence="1">
    <location>
        <begin position="202"/>
        <end position="265"/>
    </location>
</feature>
<feature type="compositionally biased region" description="Basic residues" evidence="1">
    <location>
        <begin position="229"/>
        <end position="247"/>
    </location>
</feature>
<feature type="compositionally biased region" description="Acidic residues" evidence="1">
    <location>
        <begin position="253"/>
        <end position="262"/>
    </location>
</feature>
<proteinExistence type="predicted"/>
<dbReference type="OrthoDB" id="1736701at2759"/>
<name>A0A8K0I656_COCNU</name>
<feature type="region of interest" description="Disordered" evidence="1">
    <location>
        <begin position="152"/>
        <end position="174"/>
    </location>
</feature>
<protein>
    <submittedName>
        <fullName evidence="2">Uncharacterized protein</fullName>
    </submittedName>
</protein>
<reference evidence="2" key="1">
    <citation type="journal article" date="2017" name="Gigascience">
        <title>The genome draft of coconut (Cocos nucifera).</title>
        <authorList>
            <person name="Xiao Y."/>
            <person name="Xu P."/>
            <person name="Fan H."/>
            <person name="Baudouin L."/>
            <person name="Xia W."/>
            <person name="Bocs S."/>
            <person name="Xu J."/>
            <person name="Li Q."/>
            <person name="Guo A."/>
            <person name="Zhou L."/>
            <person name="Li J."/>
            <person name="Wu Y."/>
            <person name="Ma Z."/>
            <person name="Armero A."/>
            <person name="Issali A.E."/>
            <person name="Liu N."/>
            <person name="Peng M."/>
            <person name="Yang Y."/>
        </authorList>
    </citation>
    <scope>NUCLEOTIDE SEQUENCE</scope>
    <source>
        <tissue evidence="2">Spear leaf of Hainan Tall coconut</tissue>
    </source>
</reference>
<organism evidence="2 3">
    <name type="scientific">Cocos nucifera</name>
    <name type="common">Coconut palm</name>
    <dbReference type="NCBI Taxonomy" id="13894"/>
    <lineage>
        <taxon>Eukaryota</taxon>
        <taxon>Viridiplantae</taxon>
        <taxon>Streptophyta</taxon>
        <taxon>Embryophyta</taxon>
        <taxon>Tracheophyta</taxon>
        <taxon>Spermatophyta</taxon>
        <taxon>Magnoliopsida</taxon>
        <taxon>Liliopsida</taxon>
        <taxon>Arecaceae</taxon>
        <taxon>Arecoideae</taxon>
        <taxon>Cocoseae</taxon>
        <taxon>Attaleinae</taxon>
        <taxon>Cocos</taxon>
    </lineage>
</organism>
<sequence length="370" mass="41355">MPDTIPYALTPNNLSLIKIQYRISQEYDLELSRFVIGFLSLCHLIKFGRKGLLKDAPSFIHNLKEKYFFVHYPTLMLGLLPWGFLRKSVCRASSLDKADLDSSNKLKTYQAPLLPDLLKEQILFNLGLSPLDPTEMDTEVVGMLTKGLYAQKRKGKAPSGSSKRAKADASSSTIPTTTTTFFEAAEGIEVVSTTKVGATGGGLLPPTALSPPVGDQVLEPPTKREKGKEKKRKNKLAVMKIPRKARSSKPNDSGDDLGEDPFDNPKIVRDLTDKFTMSEVVDHMADLDQTQLVWSSLGTFLKSGHQILAHIKKVHYREVEALKARRTFKPRSIASKRRRPPRPNASPGRRWLKLGVSRMWSRRRSSSPSD</sequence>